<dbReference type="HOGENOM" id="CLU_026771_1_1_11"/>
<feature type="region of interest" description="Disordered" evidence="1">
    <location>
        <begin position="503"/>
        <end position="522"/>
    </location>
</feature>
<dbReference type="InterPro" id="IPR027417">
    <property type="entry name" value="P-loop_NTPase"/>
</dbReference>
<dbReference type="eggNOG" id="COG2187">
    <property type="taxonomic scope" value="Bacteria"/>
</dbReference>
<evidence type="ECO:0000256" key="1">
    <source>
        <dbReference type="SAM" id="MobiDB-lite"/>
    </source>
</evidence>
<dbReference type="PANTHER" id="PTHR43883:SF1">
    <property type="entry name" value="GLUCONOKINASE"/>
    <property type="match status" value="1"/>
</dbReference>
<proteinExistence type="predicted"/>
<dbReference type="RefSeq" id="WP_013139272.1">
    <property type="nucleotide sequence ID" value="NC_014168.1"/>
</dbReference>
<reference evidence="2 3" key="1">
    <citation type="journal article" date="2010" name="Stand. Genomic Sci.">
        <title>Complete genome sequence of Segniliparus rotundus type strain (CDC 1076).</title>
        <authorList>
            <person name="Sikorski J."/>
            <person name="Lapidus A."/>
            <person name="Copeland A."/>
            <person name="Misra M."/>
            <person name="Glavina Del Rio T."/>
            <person name="Nolan M."/>
            <person name="Lucas S."/>
            <person name="Chen F."/>
            <person name="Tice H."/>
            <person name="Cheng J.F."/>
            <person name="Jando M."/>
            <person name="Schneider S."/>
            <person name="Bruce D."/>
            <person name="Goodwin L."/>
            <person name="Pitluck S."/>
            <person name="Liolios K."/>
            <person name="Mikhailova N."/>
            <person name="Pati A."/>
            <person name="Ivanova N."/>
            <person name="Mavromatis K."/>
            <person name="Chen A."/>
            <person name="Palaniappan K."/>
            <person name="Chertkov O."/>
            <person name="Land M."/>
            <person name="Hauser L."/>
            <person name="Chang Y.J."/>
            <person name="Jeffries C.D."/>
            <person name="Brettin T."/>
            <person name="Detter J.C."/>
            <person name="Han C."/>
            <person name="Rohde M."/>
            <person name="Goker M."/>
            <person name="Bristow J."/>
            <person name="Eisen J.A."/>
            <person name="Markowitz V."/>
            <person name="Hugenholtz P."/>
            <person name="Kyrpides N.C."/>
            <person name="Klenk H.P."/>
        </authorList>
    </citation>
    <scope>NUCLEOTIDE SEQUENCE [LARGE SCALE GENOMIC DNA]</scope>
    <source>
        <strain evidence="3">ATCC BAA-972 / CDC 1076 / CIP 108378 / DSM 44985 / JCM 13578</strain>
    </source>
</reference>
<name>D6ZAT6_SEGRD</name>
<evidence type="ECO:0000313" key="3">
    <source>
        <dbReference type="Proteomes" id="UP000002247"/>
    </source>
</evidence>
<dbReference type="Proteomes" id="UP000002247">
    <property type="component" value="Chromosome"/>
</dbReference>
<accession>D6ZAT6</accession>
<dbReference type="STRING" id="640132.Srot_2377"/>
<dbReference type="OrthoDB" id="9810277at2"/>
<dbReference type="EMBL" id="CP001958">
    <property type="protein sequence ID" value="ADG98822.1"/>
    <property type="molecule type" value="Genomic_DNA"/>
</dbReference>
<dbReference type="Gene3D" id="3.40.50.300">
    <property type="entry name" value="P-loop containing nucleotide triphosphate hydrolases"/>
    <property type="match status" value="1"/>
</dbReference>
<protein>
    <recommendedName>
        <fullName evidence="4">AAA family ATPase</fullName>
    </recommendedName>
</protein>
<dbReference type="InterPro" id="IPR052732">
    <property type="entry name" value="Cell-binding_unc_protein"/>
</dbReference>
<dbReference type="PANTHER" id="PTHR43883">
    <property type="entry name" value="SLR0207 PROTEIN"/>
    <property type="match status" value="1"/>
</dbReference>
<dbReference type="KEGG" id="srt:Srot_2377"/>
<keyword evidence="3" id="KW-1185">Reference proteome</keyword>
<gene>
    <name evidence="2" type="ordered locus">Srot_2377</name>
</gene>
<dbReference type="eggNOG" id="COG0645">
    <property type="taxonomic scope" value="Bacteria"/>
</dbReference>
<sequence>MPQTLLDTAAVAAVAHTPYADVAETHSGVVFLVGDRAYKLKKPIATAFLDFRRTEDRERACIREVELNRRFSPDVYLGVAHLTEPGGGPDEPVVVMRRMPEEARLSLLALGQADAKEGLGELARKLASFHRLARRSAQIDAEGTACATRRRWQANLTEIRGFAAAAEHGWLIDRVERLAADYLHGREPLFADRIAQRRIIDGHGDLIADDVFLLPDGPRVLDCLDFDDRLRFVDGADDAAFLVMDLEHLGRADLAGGFLGGYLAAAEDPAPRSLVDHYIAYRALVRAKVEFLRFEQGCDESRREARQHLAEASAHLERGAVRLMLVGGLPGTGKSTLANALAERVGAQVISSDLVRHELKTARMIAGELGQYASGLYSPELSSMVYQVMFERARDALSHGESVILDASWGAAGERERAQQLGRETDAAVVALRCTTPPDVAERRIAHRRAGFSDATADIARAMATDAGAWTQATDVDTSAPLETSAAAALAAWERAAQQIFARAESPHGDGPKPLPRRLSST</sequence>
<organism evidence="2 3">
    <name type="scientific">Segniliparus rotundus (strain ATCC BAA-972 / CDC 1076 / CIP 108378 / DSM 44985 / JCM 13578)</name>
    <dbReference type="NCBI Taxonomy" id="640132"/>
    <lineage>
        <taxon>Bacteria</taxon>
        <taxon>Bacillati</taxon>
        <taxon>Actinomycetota</taxon>
        <taxon>Actinomycetes</taxon>
        <taxon>Mycobacteriales</taxon>
        <taxon>Segniliparaceae</taxon>
        <taxon>Segniliparus</taxon>
    </lineage>
</organism>
<dbReference type="AlphaFoldDB" id="D6ZAT6"/>
<evidence type="ECO:0008006" key="4">
    <source>
        <dbReference type="Google" id="ProtNLM"/>
    </source>
</evidence>
<evidence type="ECO:0000313" key="2">
    <source>
        <dbReference type="EMBL" id="ADG98822.1"/>
    </source>
</evidence>
<dbReference type="SUPFAM" id="SSF56112">
    <property type="entry name" value="Protein kinase-like (PK-like)"/>
    <property type="match status" value="1"/>
</dbReference>
<dbReference type="InterPro" id="IPR011009">
    <property type="entry name" value="Kinase-like_dom_sf"/>
</dbReference>
<dbReference type="SUPFAM" id="SSF52540">
    <property type="entry name" value="P-loop containing nucleoside triphosphate hydrolases"/>
    <property type="match status" value="1"/>
</dbReference>
<dbReference type="Pfam" id="PF13671">
    <property type="entry name" value="AAA_33"/>
    <property type="match status" value="1"/>
</dbReference>